<dbReference type="OrthoDB" id="9815205at2"/>
<organism evidence="1 2">
    <name type="scientific">Niastella populi</name>
    <dbReference type="NCBI Taxonomy" id="550983"/>
    <lineage>
        <taxon>Bacteria</taxon>
        <taxon>Pseudomonadati</taxon>
        <taxon>Bacteroidota</taxon>
        <taxon>Chitinophagia</taxon>
        <taxon>Chitinophagales</taxon>
        <taxon>Chitinophagaceae</taxon>
        <taxon>Niastella</taxon>
    </lineage>
</organism>
<reference evidence="2" key="1">
    <citation type="submission" date="2016-04" db="EMBL/GenBank/DDBJ databases">
        <authorList>
            <person name="Chen L."/>
            <person name="Zhuang W."/>
            <person name="Wang G."/>
        </authorList>
    </citation>
    <scope>NUCLEOTIDE SEQUENCE [LARGE SCALE GENOMIC DNA]</scope>
    <source>
        <strain evidence="2">208</strain>
    </source>
</reference>
<evidence type="ECO:0000313" key="1">
    <source>
        <dbReference type="EMBL" id="OQP59838.1"/>
    </source>
</evidence>
<evidence type="ECO:0000313" key="2">
    <source>
        <dbReference type="Proteomes" id="UP000192276"/>
    </source>
</evidence>
<dbReference type="Proteomes" id="UP000192276">
    <property type="component" value="Unassembled WGS sequence"/>
</dbReference>
<accession>A0A1V9FNC7</accession>
<dbReference type="RefSeq" id="WP_081164520.1">
    <property type="nucleotide sequence ID" value="NZ_LWBP01000167.1"/>
</dbReference>
<dbReference type="STRING" id="550983.A4R26_20855"/>
<evidence type="ECO:0008006" key="3">
    <source>
        <dbReference type="Google" id="ProtNLM"/>
    </source>
</evidence>
<sequence length="176" mass="20185">MKTICFFLILNLTLLFSCNHKKNYADGVKVVMPSEIEIYRPFEADTSRRFLTDHSPLKIYTLINTSCATCLTKLEKWDKFQSENPDFSGVPIIPICISKDSFAMLKFLFDSHKIKSMHLPLILDIKDSFPKLNNTVVKTGDFTALTDAEDRIIVPGDPIDNENVRKRFLNALHEIK</sequence>
<keyword evidence="2" id="KW-1185">Reference proteome</keyword>
<protein>
    <recommendedName>
        <fullName evidence="3">Redoxin domain-containing protein</fullName>
    </recommendedName>
</protein>
<dbReference type="AlphaFoldDB" id="A0A1V9FNC7"/>
<name>A0A1V9FNC7_9BACT</name>
<dbReference type="PROSITE" id="PS51257">
    <property type="entry name" value="PROKAR_LIPOPROTEIN"/>
    <property type="match status" value="1"/>
</dbReference>
<proteinExistence type="predicted"/>
<comment type="caution">
    <text evidence="1">The sequence shown here is derived from an EMBL/GenBank/DDBJ whole genome shotgun (WGS) entry which is preliminary data.</text>
</comment>
<gene>
    <name evidence="1" type="ORF">A4R26_20855</name>
</gene>
<dbReference type="EMBL" id="LWBP01000167">
    <property type="protein sequence ID" value="OQP59838.1"/>
    <property type="molecule type" value="Genomic_DNA"/>
</dbReference>